<proteinExistence type="inferred from homology"/>
<evidence type="ECO:0000313" key="4">
    <source>
        <dbReference type="Proteomes" id="UP000765802"/>
    </source>
</evidence>
<dbReference type="CDD" id="cd08023">
    <property type="entry name" value="GH16_laminarinase_like"/>
    <property type="match status" value="1"/>
</dbReference>
<reference evidence="3 4" key="1">
    <citation type="submission" date="2016-07" db="EMBL/GenBank/DDBJ databases">
        <title>Genome analysis of Flavihumibacter stibioxidans YS-17.</title>
        <authorList>
            <person name="Shi K."/>
            <person name="Han Y."/>
            <person name="Wang G."/>
        </authorList>
    </citation>
    <scope>NUCLEOTIDE SEQUENCE [LARGE SCALE GENOMIC DNA]</scope>
    <source>
        <strain evidence="3 4">YS-17</strain>
    </source>
</reference>
<dbReference type="PANTHER" id="PTHR10963:SF55">
    <property type="entry name" value="GLYCOSIDE HYDROLASE FAMILY 16 PROTEIN"/>
    <property type="match status" value="1"/>
</dbReference>
<accession>A0ABR7M5U3</accession>
<evidence type="ECO:0000259" key="2">
    <source>
        <dbReference type="PROSITE" id="PS51762"/>
    </source>
</evidence>
<dbReference type="PROSITE" id="PS51257">
    <property type="entry name" value="PROKAR_LIPOPROTEIN"/>
    <property type="match status" value="1"/>
</dbReference>
<dbReference type="InterPro" id="IPR000757">
    <property type="entry name" value="Beta-glucanase-like"/>
</dbReference>
<protein>
    <submittedName>
        <fullName evidence="3">Beta-glucanase</fullName>
    </submittedName>
</protein>
<name>A0ABR7M5U3_9BACT</name>
<evidence type="ECO:0000256" key="1">
    <source>
        <dbReference type="ARBA" id="ARBA00006865"/>
    </source>
</evidence>
<dbReference type="PANTHER" id="PTHR10963">
    <property type="entry name" value="GLYCOSYL HYDROLASE-RELATED"/>
    <property type="match status" value="1"/>
</dbReference>
<dbReference type="RefSeq" id="WP_187255698.1">
    <property type="nucleotide sequence ID" value="NZ_JBHULF010000006.1"/>
</dbReference>
<keyword evidence="4" id="KW-1185">Reference proteome</keyword>
<gene>
    <name evidence="3" type="ORF">BC349_05415</name>
</gene>
<dbReference type="SUPFAM" id="SSF49899">
    <property type="entry name" value="Concanavalin A-like lectins/glucanases"/>
    <property type="match status" value="1"/>
</dbReference>
<dbReference type="InterPro" id="IPR013320">
    <property type="entry name" value="ConA-like_dom_sf"/>
</dbReference>
<dbReference type="PROSITE" id="PS51762">
    <property type="entry name" value="GH16_2"/>
    <property type="match status" value="1"/>
</dbReference>
<dbReference type="Pfam" id="PF00722">
    <property type="entry name" value="Glyco_hydro_16"/>
    <property type="match status" value="1"/>
</dbReference>
<feature type="domain" description="GH16" evidence="2">
    <location>
        <begin position="20"/>
        <end position="280"/>
    </location>
</feature>
<sequence length="280" mass="31528">MRAVFFLMLHVGLVACNKSAEISAQPGQANYKLVWSDEFNTDGAPDPSKWKFESGFVRNEEAQWYQSENAICESGFLVITGKKERKPNPTYVSGSTNWKTKREYIDYTSASVVMQKQHAFQYGKLEVRAKIDAQTGLWPAIWTLGTSGEWPSNGEVDVMEYYDDKILANYAYGSATPWKAIWDGASKSVASLGGALWANQFHVWTLEWDESFMHILVDGQLLNSIDLSQTFNKSDGKNPFRQPHYLLLNLAMGGINGGSLANTVLPSTYMIDYVRVYQKL</sequence>
<dbReference type="Gene3D" id="2.60.120.200">
    <property type="match status" value="1"/>
</dbReference>
<comment type="similarity">
    <text evidence="1">Belongs to the glycosyl hydrolase 16 family.</text>
</comment>
<dbReference type="InterPro" id="IPR050546">
    <property type="entry name" value="Glycosyl_Hydrlase_16"/>
</dbReference>
<dbReference type="EMBL" id="MBUA01000001">
    <property type="protein sequence ID" value="MBC6490392.1"/>
    <property type="molecule type" value="Genomic_DNA"/>
</dbReference>
<dbReference type="Proteomes" id="UP000765802">
    <property type="component" value="Unassembled WGS sequence"/>
</dbReference>
<organism evidence="3 4">
    <name type="scientific">Flavihumibacter stibioxidans</name>
    <dbReference type="NCBI Taxonomy" id="1834163"/>
    <lineage>
        <taxon>Bacteria</taxon>
        <taxon>Pseudomonadati</taxon>
        <taxon>Bacteroidota</taxon>
        <taxon>Chitinophagia</taxon>
        <taxon>Chitinophagales</taxon>
        <taxon>Chitinophagaceae</taxon>
        <taxon>Flavihumibacter</taxon>
    </lineage>
</organism>
<comment type="caution">
    <text evidence="3">The sequence shown here is derived from an EMBL/GenBank/DDBJ whole genome shotgun (WGS) entry which is preliminary data.</text>
</comment>
<evidence type="ECO:0000313" key="3">
    <source>
        <dbReference type="EMBL" id="MBC6490392.1"/>
    </source>
</evidence>